<name>A0A914BNU0_PATMI</name>
<dbReference type="OMA" id="WSPDIIP"/>
<dbReference type="Proteomes" id="UP000887568">
    <property type="component" value="Unplaced"/>
</dbReference>
<dbReference type="PANTHER" id="PTHR34221">
    <property type="entry name" value="HYPOTHETICAL PROTEIN LOC691189"/>
    <property type="match status" value="1"/>
</dbReference>
<dbReference type="EnsemblMetazoa" id="XM_038221229.1">
    <property type="protein sequence ID" value="XP_038077157.1"/>
    <property type="gene ID" value="LOC119745004"/>
</dbReference>
<evidence type="ECO:0000313" key="3">
    <source>
        <dbReference type="Proteomes" id="UP000887568"/>
    </source>
</evidence>
<accession>A0A914BNU0</accession>
<reference evidence="2" key="1">
    <citation type="submission" date="2022-11" db="UniProtKB">
        <authorList>
            <consortium name="EnsemblMetazoa"/>
        </authorList>
    </citation>
    <scope>IDENTIFICATION</scope>
</reference>
<evidence type="ECO:0000256" key="1">
    <source>
        <dbReference type="SAM" id="MobiDB-lite"/>
    </source>
</evidence>
<dbReference type="AlphaFoldDB" id="A0A914BNU0"/>
<dbReference type="OrthoDB" id="6122973at2759"/>
<dbReference type="GeneID" id="119745004"/>
<feature type="region of interest" description="Disordered" evidence="1">
    <location>
        <begin position="88"/>
        <end position="160"/>
    </location>
</feature>
<proteinExistence type="predicted"/>
<sequence length="238" mass="26898">MAQPLHAHLILSSPLWRPETVPTELPPPPSAQHLAEQEQNFKLDCILVEKLRYKWSPDIIPKYDAMRDPYARHYFKSPVVQSLLRRTLDGADGGRPSPVNPRSRASIKHANIKPAFSLNPPTRQSPSKPQPQPQHSSQPSRLSLNTLSGRHRAPATPTDETLADKRERYCIDSVLATNQVTRYKPLIRPYDAVEDAHARGYFQKPGVKRVLAMTLGADKRSSEKIHSCKVVIYYECVV</sequence>
<organism evidence="2 3">
    <name type="scientific">Patiria miniata</name>
    <name type="common">Bat star</name>
    <name type="synonym">Asterina miniata</name>
    <dbReference type="NCBI Taxonomy" id="46514"/>
    <lineage>
        <taxon>Eukaryota</taxon>
        <taxon>Metazoa</taxon>
        <taxon>Echinodermata</taxon>
        <taxon>Eleutherozoa</taxon>
        <taxon>Asterozoa</taxon>
        <taxon>Asteroidea</taxon>
        <taxon>Valvatacea</taxon>
        <taxon>Valvatida</taxon>
        <taxon>Asterinidae</taxon>
        <taxon>Patiria</taxon>
    </lineage>
</organism>
<protein>
    <submittedName>
        <fullName evidence="2">Uncharacterized protein</fullName>
    </submittedName>
</protein>
<keyword evidence="3" id="KW-1185">Reference proteome</keyword>
<dbReference type="Pfam" id="PF15075">
    <property type="entry name" value="SPMAP1-like"/>
    <property type="match status" value="1"/>
</dbReference>
<dbReference type="PANTHER" id="PTHR34221:SF4">
    <property type="entry name" value="CHROMOSOME LG9 OPEN READING FRAME, HUMAN C17ORF98"/>
    <property type="match status" value="1"/>
</dbReference>
<dbReference type="RefSeq" id="XP_038077157.1">
    <property type="nucleotide sequence ID" value="XM_038221229.1"/>
</dbReference>
<evidence type="ECO:0000313" key="2">
    <source>
        <dbReference type="EnsemblMetazoa" id="XP_038077157.1"/>
    </source>
</evidence>
<dbReference type="InterPro" id="IPR028027">
    <property type="entry name" value="SPMAP1"/>
</dbReference>